<proteinExistence type="predicted"/>
<evidence type="ECO:0000256" key="1">
    <source>
        <dbReference type="ARBA" id="ARBA00023157"/>
    </source>
</evidence>
<evidence type="ECO:0000259" key="3">
    <source>
        <dbReference type="PROSITE" id="PS50835"/>
    </source>
</evidence>
<feature type="non-terminal residue" evidence="4">
    <location>
        <position position="136"/>
    </location>
</feature>
<dbReference type="Proteomes" id="UP000275408">
    <property type="component" value="Unassembled WGS sequence"/>
</dbReference>
<dbReference type="InterPro" id="IPR003598">
    <property type="entry name" value="Ig_sub2"/>
</dbReference>
<keyword evidence="2" id="KW-0393">Immunoglobulin domain</keyword>
<evidence type="ECO:0000256" key="2">
    <source>
        <dbReference type="ARBA" id="ARBA00023319"/>
    </source>
</evidence>
<dbReference type="InterPro" id="IPR036179">
    <property type="entry name" value="Ig-like_dom_sf"/>
</dbReference>
<gene>
    <name evidence="4" type="ORF">pdam_00025564</name>
</gene>
<reference evidence="4 5" key="1">
    <citation type="journal article" date="2018" name="Sci. Rep.">
        <title>Comparative analysis of the Pocillopora damicornis genome highlights role of immune system in coral evolution.</title>
        <authorList>
            <person name="Cunning R."/>
            <person name="Bay R.A."/>
            <person name="Gillette P."/>
            <person name="Baker A.C."/>
            <person name="Traylor-Knowles N."/>
        </authorList>
    </citation>
    <scope>NUCLEOTIDE SEQUENCE [LARGE SCALE GENOMIC DNA]</scope>
    <source>
        <strain evidence="4">RSMAS</strain>
        <tissue evidence="4">Whole animal</tissue>
    </source>
</reference>
<dbReference type="Gene3D" id="2.60.40.10">
    <property type="entry name" value="Immunoglobulins"/>
    <property type="match status" value="2"/>
</dbReference>
<dbReference type="FunFam" id="2.60.40.10:FF:000032">
    <property type="entry name" value="palladin isoform X1"/>
    <property type="match status" value="1"/>
</dbReference>
<dbReference type="GO" id="GO:0070593">
    <property type="term" value="P:dendrite self-avoidance"/>
    <property type="evidence" value="ECO:0007669"/>
    <property type="project" value="TreeGrafter"/>
</dbReference>
<name>A0A3M6TF20_POCDA</name>
<dbReference type="SMART" id="SM00409">
    <property type="entry name" value="IG"/>
    <property type="match status" value="1"/>
</dbReference>
<evidence type="ECO:0000313" key="4">
    <source>
        <dbReference type="EMBL" id="RMX39973.1"/>
    </source>
</evidence>
<organism evidence="4 5">
    <name type="scientific">Pocillopora damicornis</name>
    <name type="common">Cauliflower coral</name>
    <name type="synonym">Millepora damicornis</name>
    <dbReference type="NCBI Taxonomy" id="46731"/>
    <lineage>
        <taxon>Eukaryota</taxon>
        <taxon>Metazoa</taxon>
        <taxon>Cnidaria</taxon>
        <taxon>Anthozoa</taxon>
        <taxon>Hexacorallia</taxon>
        <taxon>Scleractinia</taxon>
        <taxon>Astrocoeniina</taxon>
        <taxon>Pocilloporidae</taxon>
        <taxon>Pocillopora</taxon>
    </lineage>
</organism>
<evidence type="ECO:0000313" key="5">
    <source>
        <dbReference type="Proteomes" id="UP000275408"/>
    </source>
</evidence>
<dbReference type="InterPro" id="IPR013783">
    <property type="entry name" value="Ig-like_fold"/>
</dbReference>
<feature type="domain" description="Ig-like" evidence="3">
    <location>
        <begin position="82"/>
        <end position="136"/>
    </location>
</feature>
<keyword evidence="5" id="KW-1185">Reference proteome</keyword>
<accession>A0A3M6TF20</accession>
<dbReference type="InterPro" id="IPR007110">
    <property type="entry name" value="Ig-like_dom"/>
</dbReference>
<dbReference type="PROSITE" id="PS50835">
    <property type="entry name" value="IG_LIKE"/>
    <property type="match status" value="2"/>
</dbReference>
<dbReference type="PANTHER" id="PTHR10075:SF101">
    <property type="entry name" value="ZWEI IG DOMAIN PROTEIN ZIG-3"/>
    <property type="match status" value="1"/>
</dbReference>
<protein>
    <recommendedName>
        <fullName evidence="3">Ig-like domain-containing protein</fullName>
    </recommendedName>
</protein>
<dbReference type="GO" id="GO:0007156">
    <property type="term" value="P:homophilic cell adhesion via plasma membrane adhesion molecules"/>
    <property type="evidence" value="ECO:0007669"/>
    <property type="project" value="TreeGrafter"/>
</dbReference>
<dbReference type="Pfam" id="PF13927">
    <property type="entry name" value="Ig_3"/>
    <property type="match status" value="2"/>
</dbReference>
<dbReference type="GO" id="GO:0007411">
    <property type="term" value="P:axon guidance"/>
    <property type="evidence" value="ECO:0007669"/>
    <property type="project" value="TreeGrafter"/>
</dbReference>
<dbReference type="PANTHER" id="PTHR10075">
    <property type="entry name" value="BASIGIN RELATED"/>
    <property type="match status" value="1"/>
</dbReference>
<dbReference type="GO" id="GO:0005886">
    <property type="term" value="C:plasma membrane"/>
    <property type="evidence" value="ECO:0007669"/>
    <property type="project" value="TreeGrafter"/>
</dbReference>
<keyword evidence="1" id="KW-1015">Disulfide bond</keyword>
<feature type="domain" description="Ig-like" evidence="3">
    <location>
        <begin position="2"/>
        <end position="79"/>
    </location>
</feature>
<dbReference type="EMBL" id="RCHS01003704">
    <property type="protein sequence ID" value="RMX39973.1"/>
    <property type="molecule type" value="Genomic_DNA"/>
</dbReference>
<dbReference type="InterPro" id="IPR003599">
    <property type="entry name" value="Ig_sub"/>
</dbReference>
<dbReference type="GO" id="GO:0030424">
    <property type="term" value="C:axon"/>
    <property type="evidence" value="ECO:0007669"/>
    <property type="project" value="TreeGrafter"/>
</dbReference>
<sequence>PPEINPELKDQLVTYNSPLEFECSLGGVPTPEILWTKDGLHISNKNILRIRQARFEDSGKYTCRANNSEGSKNSTFWIEVAGTIITPPISRYVTEGDRVDLICRASGVPKPTLVWTFNNGNLPSGINQFNRKGESN</sequence>
<dbReference type="SMART" id="SM00408">
    <property type="entry name" value="IGc2"/>
    <property type="match status" value="2"/>
</dbReference>
<dbReference type="AlphaFoldDB" id="A0A3M6TF20"/>
<dbReference type="STRING" id="46731.A0A3M6TF20"/>
<comment type="caution">
    <text evidence="4">The sequence shown here is derived from an EMBL/GenBank/DDBJ whole genome shotgun (WGS) entry which is preliminary data.</text>
</comment>
<dbReference type="OrthoDB" id="5981765at2759"/>
<feature type="non-terminal residue" evidence="4">
    <location>
        <position position="1"/>
    </location>
</feature>
<dbReference type="GO" id="GO:0098632">
    <property type="term" value="F:cell-cell adhesion mediator activity"/>
    <property type="evidence" value="ECO:0007669"/>
    <property type="project" value="TreeGrafter"/>
</dbReference>
<dbReference type="SUPFAM" id="SSF48726">
    <property type="entry name" value="Immunoglobulin"/>
    <property type="match status" value="2"/>
</dbReference>